<dbReference type="Proteomes" id="UP000540929">
    <property type="component" value="Unassembled WGS sequence"/>
</dbReference>
<dbReference type="GO" id="GO:0003677">
    <property type="term" value="F:DNA binding"/>
    <property type="evidence" value="ECO:0007669"/>
    <property type="project" value="UniProtKB-KW"/>
</dbReference>
<protein>
    <submittedName>
        <fullName evidence="1">Putative DNA-binding transcriptional regulator AlpA</fullName>
    </submittedName>
</protein>
<evidence type="ECO:0000313" key="1">
    <source>
        <dbReference type="EMBL" id="NYH24689.1"/>
    </source>
</evidence>
<keyword evidence="2" id="KW-1185">Reference proteome</keyword>
<sequence length="81" mass="8610">MTRKTNKPGGTHVSDAAVVVAGRGADLISIGEVSEILAVSKSTAARIATKEPGFPKPYTLNPKTKKYSRLEVLDWLASKKG</sequence>
<name>A0A7Y9WPF2_9BURK</name>
<proteinExistence type="predicted"/>
<dbReference type="AlphaFoldDB" id="A0A7Y9WPF2"/>
<keyword evidence="1" id="KW-0238">DNA-binding</keyword>
<dbReference type="EMBL" id="JACCAS010000001">
    <property type="protein sequence ID" value="NYH24689.1"/>
    <property type="molecule type" value="Genomic_DNA"/>
</dbReference>
<accession>A0A7Y9WPF2</accession>
<organism evidence="1 2">
    <name type="scientific">Paraburkholderia bryophila</name>
    <dbReference type="NCBI Taxonomy" id="420952"/>
    <lineage>
        <taxon>Bacteria</taxon>
        <taxon>Pseudomonadati</taxon>
        <taxon>Pseudomonadota</taxon>
        <taxon>Betaproteobacteria</taxon>
        <taxon>Burkholderiales</taxon>
        <taxon>Burkholderiaceae</taxon>
        <taxon>Paraburkholderia</taxon>
    </lineage>
</organism>
<dbReference type="RefSeq" id="WP_179744758.1">
    <property type="nucleotide sequence ID" value="NZ_JACCAS010000001.1"/>
</dbReference>
<comment type="caution">
    <text evidence="1">The sequence shown here is derived from an EMBL/GenBank/DDBJ whole genome shotgun (WGS) entry which is preliminary data.</text>
</comment>
<evidence type="ECO:0000313" key="2">
    <source>
        <dbReference type="Proteomes" id="UP000540929"/>
    </source>
</evidence>
<gene>
    <name evidence="1" type="ORF">GGD40_004168</name>
</gene>
<reference evidence="1 2" key="1">
    <citation type="submission" date="2020-07" db="EMBL/GenBank/DDBJ databases">
        <title>Exploring microbial biodiversity for novel pathways involved in the catabolism of aromatic compounds derived from lignin.</title>
        <authorList>
            <person name="Elkins J."/>
        </authorList>
    </citation>
    <scope>NUCLEOTIDE SEQUENCE [LARGE SCALE GENOMIC DNA]</scope>
    <source>
        <strain evidence="1 2">H2C3C</strain>
    </source>
</reference>